<accession>A0ABY7QQR3</accession>
<protein>
    <submittedName>
        <fullName evidence="2">Uncharacterized protein</fullName>
    </submittedName>
</protein>
<dbReference type="Proteomes" id="UP001210978">
    <property type="component" value="Chromosome"/>
</dbReference>
<evidence type="ECO:0000256" key="1">
    <source>
        <dbReference type="SAM" id="Phobius"/>
    </source>
</evidence>
<dbReference type="EMBL" id="CP115859">
    <property type="protein sequence ID" value="WBV61999.1"/>
    <property type="molecule type" value="Genomic_DNA"/>
</dbReference>
<feature type="transmembrane region" description="Helical" evidence="1">
    <location>
        <begin position="153"/>
        <end position="170"/>
    </location>
</feature>
<feature type="transmembrane region" description="Helical" evidence="1">
    <location>
        <begin position="176"/>
        <end position="195"/>
    </location>
</feature>
<evidence type="ECO:0000313" key="3">
    <source>
        <dbReference type="Proteomes" id="UP001210978"/>
    </source>
</evidence>
<feature type="transmembrane region" description="Helical" evidence="1">
    <location>
        <begin position="112"/>
        <end position="132"/>
    </location>
</feature>
<name>A0ABY7QQR3_9FLAO</name>
<organism evidence="2 3">
    <name type="scientific">Chryseobacterium camelliae</name>
    <dbReference type="NCBI Taxonomy" id="1265445"/>
    <lineage>
        <taxon>Bacteria</taxon>
        <taxon>Pseudomonadati</taxon>
        <taxon>Bacteroidota</taxon>
        <taxon>Flavobacteriia</taxon>
        <taxon>Flavobacteriales</taxon>
        <taxon>Weeksellaceae</taxon>
        <taxon>Chryseobacterium group</taxon>
        <taxon>Chryseobacterium</taxon>
    </lineage>
</organism>
<dbReference type="RefSeq" id="WP_271150244.1">
    <property type="nucleotide sequence ID" value="NZ_CP115859.1"/>
</dbReference>
<sequence>MISVEQERKVEEYLLMKKLSHNVLMEVKDHFLCQISEAMQNNKWSFYEAFAQIEMQWQYELEMVKADIFSFRKIARIEKKILQTKFKKIVYSSLLFSGLLGSSAFISEEVFFYSEMLVLLFFVFILMYNFIWKKMSFREYQQMSLHPLLLRNIGVAVLVFPIVGYFSGTFDFWKPILNQLVILYSVIVQIQLLYFRAKKINVLLS</sequence>
<proteinExistence type="predicted"/>
<feature type="transmembrane region" description="Helical" evidence="1">
    <location>
        <begin position="89"/>
        <end position="106"/>
    </location>
</feature>
<reference evidence="2 3" key="1">
    <citation type="submission" date="2023-01" db="EMBL/GenBank/DDBJ databases">
        <title>Complete genome of Chryseobacterium camelliae VAN22-5A.</title>
        <authorList>
            <person name="Zong G."/>
            <person name="Cao G."/>
        </authorList>
    </citation>
    <scope>NUCLEOTIDE SEQUENCE [LARGE SCALE GENOMIC DNA]</scope>
    <source>
        <strain evidence="2 3">VAN22-5A</strain>
    </source>
</reference>
<keyword evidence="1" id="KW-1133">Transmembrane helix</keyword>
<evidence type="ECO:0000313" key="2">
    <source>
        <dbReference type="EMBL" id="WBV61999.1"/>
    </source>
</evidence>
<gene>
    <name evidence="2" type="ORF">PFY12_07730</name>
</gene>
<keyword evidence="1" id="KW-0812">Transmembrane</keyword>
<keyword evidence="1" id="KW-0472">Membrane</keyword>
<keyword evidence="3" id="KW-1185">Reference proteome</keyword>